<evidence type="ECO:0000256" key="4">
    <source>
        <dbReference type="ARBA" id="ARBA00016377"/>
    </source>
</evidence>
<keyword evidence="10" id="KW-1185">Reference proteome</keyword>
<evidence type="ECO:0000313" key="10">
    <source>
        <dbReference type="Proteomes" id="UP001221189"/>
    </source>
</evidence>
<evidence type="ECO:0000256" key="1">
    <source>
        <dbReference type="ARBA" id="ARBA00000847"/>
    </source>
</evidence>
<evidence type="ECO:0000256" key="7">
    <source>
        <dbReference type="ARBA" id="ARBA00032272"/>
    </source>
</evidence>
<dbReference type="Pfam" id="PF00293">
    <property type="entry name" value="NUDIX"/>
    <property type="match status" value="1"/>
</dbReference>
<protein>
    <recommendedName>
        <fullName evidence="4">GDP-mannose pyrophosphatase</fullName>
    </recommendedName>
    <alternativeName>
        <fullName evidence="6">GDP-mannose hydrolase</fullName>
    </alternativeName>
    <alternativeName>
        <fullName evidence="7">GDPMK</fullName>
    </alternativeName>
</protein>
<dbReference type="InterPro" id="IPR000086">
    <property type="entry name" value="NUDIX_hydrolase_dom"/>
</dbReference>
<evidence type="ECO:0000256" key="6">
    <source>
        <dbReference type="ARBA" id="ARBA00032162"/>
    </source>
</evidence>
<dbReference type="GO" id="GO:0016787">
    <property type="term" value="F:hydrolase activity"/>
    <property type="evidence" value="ECO:0007669"/>
    <property type="project" value="UniProtKB-KW"/>
</dbReference>
<dbReference type="InterPro" id="IPR020084">
    <property type="entry name" value="NUDIX_hydrolase_CS"/>
</dbReference>
<dbReference type="PROSITE" id="PS51462">
    <property type="entry name" value="NUDIX"/>
    <property type="match status" value="1"/>
</dbReference>
<proteinExistence type="inferred from homology"/>
<evidence type="ECO:0000256" key="2">
    <source>
        <dbReference type="ARBA" id="ARBA00001946"/>
    </source>
</evidence>
<comment type="similarity">
    <text evidence="3">Belongs to the Nudix hydrolase family. NudK subfamily.</text>
</comment>
<keyword evidence="5 9" id="KW-0378">Hydrolase</keyword>
<dbReference type="PANTHER" id="PTHR11839:SF18">
    <property type="entry name" value="NUDIX HYDROLASE DOMAIN-CONTAINING PROTEIN"/>
    <property type="match status" value="1"/>
</dbReference>
<name>A0ABT5KGY8_9BURK</name>
<evidence type="ECO:0000313" key="9">
    <source>
        <dbReference type="EMBL" id="MDC8773195.1"/>
    </source>
</evidence>
<dbReference type="PROSITE" id="PS00893">
    <property type="entry name" value="NUDIX_BOX"/>
    <property type="match status" value="1"/>
</dbReference>
<feature type="domain" description="Nudix hydrolase" evidence="8">
    <location>
        <begin position="47"/>
        <end position="178"/>
    </location>
</feature>
<evidence type="ECO:0000256" key="5">
    <source>
        <dbReference type="ARBA" id="ARBA00022801"/>
    </source>
</evidence>
<gene>
    <name evidence="9" type="ORF">PRZ03_16530</name>
</gene>
<comment type="catalytic activity">
    <reaction evidence="1">
        <text>GDP-alpha-D-mannose + H2O = alpha-D-mannose 1-phosphate + GMP + 2 H(+)</text>
        <dbReference type="Rhea" id="RHEA:27978"/>
        <dbReference type="ChEBI" id="CHEBI:15377"/>
        <dbReference type="ChEBI" id="CHEBI:15378"/>
        <dbReference type="ChEBI" id="CHEBI:57527"/>
        <dbReference type="ChEBI" id="CHEBI:58115"/>
        <dbReference type="ChEBI" id="CHEBI:58409"/>
    </reaction>
</comment>
<evidence type="ECO:0000256" key="3">
    <source>
        <dbReference type="ARBA" id="ARBA00007275"/>
    </source>
</evidence>
<dbReference type="InterPro" id="IPR015797">
    <property type="entry name" value="NUDIX_hydrolase-like_dom_sf"/>
</dbReference>
<dbReference type="SUPFAM" id="SSF55811">
    <property type="entry name" value="Nudix"/>
    <property type="match status" value="1"/>
</dbReference>
<dbReference type="EMBL" id="JAQQXT010000010">
    <property type="protein sequence ID" value="MDC8773195.1"/>
    <property type="molecule type" value="Genomic_DNA"/>
</dbReference>
<dbReference type="PANTHER" id="PTHR11839">
    <property type="entry name" value="UDP/ADP-SUGAR PYROPHOSPHATASE"/>
    <property type="match status" value="1"/>
</dbReference>
<comment type="caution">
    <text evidence="9">The sequence shown here is derived from an EMBL/GenBank/DDBJ whole genome shotgun (WGS) entry which is preliminary data.</text>
</comment>
<dbReference type="Gene3D" id="3.90.79.10">
    <property type="entry name" value="Nucleoside Triphosphate Pyrophosphohydrolase"/>
    <property type="match status" value="1"/>
</dbReference>
<reference evidence="9 10" key="1">
    <citation type="submission" date="2022-10" db="EMBL/GenBank/DDBJ databases">
        <title>Paucibacter sp. hw1 Genome sequencing.</title>
        <authorList>
            <person name="Park S."/>
        </authorList>
    </citation>
    <scope>NUCLEOTIDE SEQUENCE [LARGE SCALE GENOMIC DNA]</scope>
    <source>
        <strain evidence="10">hw1</strain>
    </source>
</reference>
<comment type="cofactor">
    <cofactor evidence="2">
        <name>Mg(2+)</name>
        <dbReference type="ChEBI" id="CHEBI:18420"/>
    </cofactor>
</comment>
<evidence type="ECO:0000259" key="8">
    <source>
        <dbReference type="PROSITE" id="PS51462"/>
    </source>
</evidence>
<organism evidence="9 10">
    <name type="scientific">Roseateles albus</name>
    <dbReference type="NCBI Taxonomy" id="2987525"/>
    <lineage>
        <taxon>Bacteria</taxon>
        <taxon>Pseudomonadati</taxon>
        <taxon>Pseudomonadota</taxon>
        <taxon>Betaproteobacteria</taxon>
        <taxon>Burkholderiales</taxon>
        <taxon>Sphaerotilaceae</taxon>
        <taxon>Roseateles</taxon>
    </lineage>
</organism>
<accession>A0ABT5KGY8</accession>
<dbReference type="Proteomes" id="UP001221189">
    <property type="component" value="Unassembled WGS sequence"/>
</dbReference>
<dbReference type="RefSeq" id="WP_273601357.1">
    <property type="nucleotide sequence ID" value="NZ_JAQQXT010000010.1"/>
</dbReference>
<sequence>MKPESGSSADAHLREHCLQSAAVYEGSFLKVKRDIVRLPDGAEASREYIVHPGAVMIVPILDDGRLLLERQYRYPMGRVMLEFPAGKLDAGEAALHCAQRELLEETGYSAREWAHAGVLHNAIAYSDEGIEIFFAKGLTAGQRSLDVGEFLDIVTHSTAELDAFAASGSMTDAKTLIGLLWLTRWQSGQWALDWRPAQAGV</sequence>